<dbReference type="InterPro" id="IPR036188">
    <property type="entry name" value="FAD/NAD-bd_sf"/>
</dbReference>
<proteinExistence type="predicted"/>
<reference evidence="4 5" key="1">
    <citation type="submission" date="2017-02" db="EMBL/GenBank/DDBJ databases">
        <authorList>
            <person name="Peterson S.W."/>
        </authorList>
    </citation>
    <scope>NUCLEOTIDE SEQUENCE [LARGE SCALE GENOMIC DNA]</scope>
    <source>
        <strain evidence="4 5">DSM 22899</strain>
    </source>
</reference>
<dbReference type="PRINTS" id="PR00368">
    <property type="entry name" value="FADPNR"/>
</dbReference>
<dbReference type="Gene3D" id="3.50.50.60">
    <property type="entry name" value="FAD/NAD(P)-binding domain"/>
    <property type="match status" value="2"/>
</dbReference>
<keyword evidence="1" id="KW-0285">Flavoprotein</keyword>
<dbReference type="RefSeq" id="WP_079715980.1">
    <property type="nucleotide sequence ID" value="NZ_FUYS01000002.1"/>
</dbReference>
<name>A0A1T5B413_9SPHI</name>
<dbReference type="AlphaFoldDB" id="A0A1T5B413"/>
<feature type="domain" description="FAD/NAD(P)-binding" evidence="3">
    <location>
        <begin position="6"/>
        <end position="283"/>
    </location>
</feature>
<dbReference type="PRINTS" id="PR00469">
    <property type="entry name" value="PNDRDTASEII"/>
</dbReference>
<evidence type="ECO:0000256" key="2">
    <source>
        <dbReference type="ARBA" id="ARBA00023002"/>
    </source>
</evidence>
<evidence type="ECO:0000313" key="4">
    <source>
        <dbReference type="EMBL" id="SKB41849.1"/>
    </source>
</evidence>
<dbReference type="Proteomes" id="UP000190541">
    <property type="component" value="Unassembled WGS sequence"/>
</dbReference>
<protein>
    <submittedName>
        <fullName evidence="4">Thioredoxin reductase</fullName>
    </submittedName>
</protein>
<dbReference type="PANTHER" id="PTHR48105">
    <property type="entry name" value="THIOREDOXIN REDUCTASE 1-RELATED-RELATED"/>
    <property type="match status" value="1"/>
</dbReference>
<dbReference type="STRING" id="623280.SAMN05660226_01322"/>
<dbReference type="OrthoDB" id="9806179at2"/>
<dbReference type="EMBL" id="FUYS01000002">
    <property type="protein sequence ID" value="SKB41849.1"/>
    <property type="molecule type" value="Genomic_DNA"/>
</dbReference>
<gene>
    <name evidence="4" type="ORF">SAMN05660226_01322</name>
</gene>
<dbReference type="GO" id="GO:0016491">
    <property type="term" value="F:oxidoreductase activity"/>
    <property type="evidence" value="ECO:0007669"/>
    <property type="project" value="UniProtKB-KW"/>
</dbReference>
<evidence type="ECO:0000259" key="3">
    <source>
        <dbReference type="Pfam" id="PF07992"/>
    </source>
</evidence>
<evidence type="ECO:0000313" key="5">
    <source>
        <dbReference type="Proteomes" id="UP000190541"/>
    </source>
</evidence>
<organism evidence="4 5">
    <name type="scientific">Parapedobacter luteus</name>
    <dbReference type="NCBI Taxonomy" id="623280"/>
    <lineage>
        <taxon>Bacteria</taxon>
        <taxon>Pseudomonadati</taxon>
        <taxon>Bacteroidota</taxon>
        <taxon>Sphingobacteriia</taxon>
        <taxon>Sphingobacteriales</taxon>
        <taxon>Sphingobacteriaceae</taxon>
        <taxon>Parapedobacter</taxon>
    </lineage>
</organism>
<keyword evidence="2" id="KW-0560">Oxidoreductase</keyword>
<dbReference type="Pfam" id="PF07992">
    <property type="entry name" value="Pyr_redox_2"/>
    <property type="match status" value="1"/>
</dbReference>
<sequence>MESPLFDVLVVGGSFSGLSAALTLARSGRRLLIVDDDAPCNKTSEKAYNLLTNDGLSPHEIKAKAIADVRKYPSAHFSPGTVAEIAVGSPFLVKTTGGQAYRSQTVLLCTGMADIIPDIPGFAACWGKSIIHCPYCHAYEQQASHVAMFGNSDDDVALAGLLKTWNKGVTLLTNGRPVSTDQQQLLDKQQLSVITAPVSGLRHHDGQLLAVLFDGHEPFNIRDLFVNPLAKQHSPLAEQSGCELIENGLIRVDDFHRTTVPGIYAAGDCCTAFRTISTAIASGTQAGIFIHQDLHKNYLKALMEDG</sequence>
<accession>A0A1T5B413</accession>
<evidence type="ECO:0000256" key="1">
    <source>
        <dbReference type="ARBA" id="ARBA00022630"/>
    </source>
</evidence>
<dbReference type="InterPro" id="IPR050097">
    <property type="entry name" value="Ferredoxin-NADP_redctase_2"/>
</dbReference>
<dbReference type="SUPFAM" id="SSF51905">
    <property type="entry name" value="FAD/NAD(P)-binding domain"/>
    <property type="match status" value="1"/>
</dbReference>
<dbReference type="InterPro" id="IPR023753">
    <property type="entry name" value="FAD/NAD-binding_dom"/>
</dbReference>
<keyword evidence="5" id="KW-1185">Reference proteome</keyword>